<organism evidence="1 2">
    <name type="scientific">Dryococelus australis</name>
    <dbReference type="NCBI Taxonomy" id="614101"/>
    <lineage>
        <taxon>Eukaryota</taxon>
        <taxon>Metazoa</taxon>
        <taxon>Ecdysozoa</taxon>
        <taxon>Arthropoda</taxon>
        <taxon>Hexapoda</taxon>
        <taxon>Insecta</taxon>
        <taxon>Pterygota</taxon>
        <taxon>Neoptera</taxon>
        <taxon>Polyneoptera</taxon>
        <taxon>Phasmatodea</taxon>
        <taxon>Verophasmatodea</taxon>
        <taxon>Anareolatae</taxon>
        <taxon>Phasmatidae</taxon>
        <taxon>Eurycanthinae</taxon>
        <taxon>Dryococelus</taxon>
    </lineage>
</organism>
<comment type="caution">
    <text evidence="1">The sequence shown here is derived from an EMBL/GenBank/DDBJ whole genome shotgun (WGS) entry which is preliminary data.</text>
</comment>
<gene>
    <name evidence="1" type="ORF">PR048_001043</name>
</gene>
<name>A0ABQ9IGC9_9NEOP</name>
<proteinExistence type="predicted"/>
<evidence type="ECO:0000313" key="1">
    <source>
        <dbReference type="EMBL" id="KAJ8895707.1"/>
    </source>
</evidence>
<reference evidence="1 2" key="1">
    <citation type="submission" date="2023-02" db="EMBL/GenBank/DDBJ databases">
        <title>LHISI_Scaffold_Assembly.</title>
        <authorList>
            <person name="Stuart O.P."/>
            <person name="Cleave R."/>
            <person name="Magrath M.J.L."/>
            <person name="Mikheyev A.S."/>
        </authorList>
    </citation>
    <scope>NUCLEOTIDE SEQUENCE [LARGE SCALE GENOMIC DNA]</scope>
    <source>
        <strain evidence="1">Daus_M_001</strain>
        <tissue evidence="1">Leg muscle</tissue>
    </source>
</reference>
<evidence type="ECO:0000313" key="2">
    <source>
        <dbReference type="Proteomes" id="UP001159363"/>
    </source>
</evidence>
<accession>A0ABQ9IGC9</accession>
<dbReference type="EMBL" id="JARBHB010000001">
    <property type="protein sequence ID" value="KAJ8895707.1"/>
    <property type="molecule type" value="Genomic_DNA"/>
</dbReference>
<dbReference type="Proteomes" id="UP001159363">
    <property type="component" value="Chromosome 1"/>
</dbReference>
<protein>
    <submittedName>
        <fullName evidence="1">Uncharacterized protein</fullName>
    </submittedName>
</protein>
<keyword evidence="2" id="KW-1185">Reference proteome</keyword>
<sequence>MDALDRPPLKTDKITLLINKEPILTIIINWAHPGYLLWHFSVIISSSAREYVLKTLCKGHVAIISTKALACSYIWCPAWTLKSSKL</sequence>